<evidence type="ECO:0000313" key="7">
    <source>
        <dbReference type="Proteomes" id="UP000664132"/>
    </source>
</evidence>
<proteinExistence type="predicted"/>
<keyword evidence="4 5" id="KW-0472">Membrane</keyword>
<evidence type="ECO:0000256" key="2">
    <source>
        <dbReference type="ARBA" id="ARBA00022692"/>
    </source>
</evidence>
<protein>
    <recommendedName>
        <fullName evidence="8">RTA1-domain-containing protein</fullName>
    </recommendedName>
</protein>
<feature type="transmembrane region" description="Helical" evidence="5">
    <location>
        <begin position="161"/>
        <end position="181"/>
    </location>
</feature>
<dbReference type="Pfam" id="PF04479">
    <property type="entry name" value="RTA1"/>
    <property type="match status" value="1"/>
</dbReference>
<comment type="subcellular location">
    <subcellularLocation>
        <location evidence="1">Membrane</location>
        <topology evidence="1">Multi-pass membrane protein</topology>
    </subcellularLocation>
</comment>
<dbReference type="EMBL" id="JAFJYH010000425">
    <property type="protein sequence ID" value="KAG4411951.1"/>
    <property type="molecule type" value="Genomic_DNA"/>
</dbReference>
<comment type="caution">
    <text evidence="6">The sequence shown here is derived from an EMBL/GenBank/DDBJ whole genome shotgun (WGS) entry which is preliminary data.</text>
</comment>
<dbReference type="PANTHER" id="PTHR31465:SF32">
    <property type="entry name" value="DOMAIN PROTEIN, PUTATIVE-RELATED"/>
    <property type="match status" value="1"/>
</dbReference>
<dbReference type="PANTHER" id="PTHR31465">
    <property type="entry name" value="PROTEIN RTA1-RELATED"/>
    <property type="match status" value="1"/>
</dbReference>
<evidence type="ECO:0000256" key="5">
    <source>
        <dbReference type="SAM" id="Phobius"/>
    </source>
</evidence>
<dbReference type="AlphaFoldDB" id="A0A8H7T4A5"/>
<dbReference type="OrthoDB" id="3358017at2759"/>
<sequence length="289" mass="32401">MPGRNSNPDSIWLYDPSLALAIVFTVIYTLPLVWQIYLTVFRYRACYFSVVIVGAAFEVGGYISRAVSIKHEEDIPPYAVSSSLIVLAPLFIAAGNYLLLTRLCTRVLPPHITHIYRLPLRNLTKIFVTSDIVTLMIQVSGTSIASSNDWKGDMVEVGEDILITGLAIQCFSLVVFLTVLWKFWGLARREQRMNAGNGWRRVVRAVAISCVLILIRSIYRLIEFALGIFGYPFTHEWMFYVLESVPMVPAILVFCVWHPAAYLGGRRSGTVKSNGDEMGPVNESGEMIV</sequence>
<keyword evidence="2 5" id="KW-0812">Transmembrane</keyword>
<feature type="transmembrane region" description="Helical" evidence="5">
    <location>
        <begin position="45"/>
        <end position="63"/>
    </location>
</feature>
<dbReference type="Proteomes" id="UP000664132">
    <property type="component" value="Unassembled WGS sequence"/>
</dbReference>
<evidence type="ECO:0008006" key="8">
    <source>
        <dbReference type="Google" id="ProtNLM"/>
    </source>
</evidence>
<name>A0A8H7T4A5_9HELO</name>
<feature type="transmembrane region" description="Helical" evidence="5">
    <location>
        <begin position="237"/>
        <end position="257"/>
    </location>
</feature>
<feature type="transmembrane region" description="Helical" evidence="5">
    <location>
        <begin position="120"/>
        <end position="141"/>
    </location>
</feature>
<reference evidence="6" key="1">
    <citation type="submission" date="2021-02" db="EMBL/GenBank/DDBJ databases">
        <title>Genome sequence Cadophora malorum strain M34.</title>
        <authorList>
            <person name="Stefanovic E."/>
            <person name="Vu D."/>
            <person name="Scully C."/>
            <person name="Dijksterhuis J."/>
            <person name="Roader J."/>
            <person name="Houbraken J."/>
        </authorList>
    </citation>
    <scope>NUCLEOTIDE SEQUENCE</scope>
    <source>
        <strain evidence="6">M34</strain>
    </source>
</reference>
<gene>
    <name evidence="6" type="ORF">IFR04_014925</name>
</gene>
<keyword evidence="7" id="KW-1185">Reference proteome</keyword>
<feature type="transmembrane region" description="Helical" evidence="5">
    <location>
        <begin position="12"/>
        <end position="33"/>
    </location>
</feature>
<evidence type="ECO:0000256" key="1">
    <source>
        <dbReference type="ARBA" id="ARBA00004141"/>
    </source>
</evidence>
<accession>A0A8H7T4A5</accession>
<keyword evidence="3 5" id="KW-1133">Transmembrane helix</keyword>
<feature type="transmembrane region" description="Helical" evidence="5">
    <location>
        <begin position="202"/>
        <end position="222"/>
    </location>
</feature>
<organism evidence="6 7">
    <name type="scientific">Cadophora malorum</name>
    <dbReference type="NCBI Taxonomy" id="108018"/>
    <lineage>
        <taxon>Eukaryota</taxon>
        <taxon>Fungi</taxon>
        <taxon>Dikarya</taxon>
        <taxon>Ascomycota</taxon>
        <taxon>Pezizomycotina</taxon>
        <taxon>Leotiomycetes</taxon>
        <taxon>Helotiales</taxon>
        <taxon>Ploettnerulaceae</taxon>
        <taxon>Cadophora</taxon>
    </lineage>
</organism>
<evidence type="ECO:0000256" key="3">
    <source>
        <dbReference type="ARBA" id="ARBA00022989"/>
    </source>
</evidence>
<dbReference type="InterPro" id="IPR007568">
    <property type="entry name" value="RTA1"/>
</dbReference>
<feature type="transmembrane region" description="Helical" evidence="5">
    <location>
        <begin position="75"/>
        <end position="99"/>
    </location>
</feature>
<dbReference type="GO" id="GO:0016020">
    <property type="term" value="C:membrane"/>
    <property type="evidence" value="ECO:0007669"/>
    <property type="project" value="UniProtKB-SubCell"/>
</dbReference>
<evidence type="ECO:0000256" key="4">
    <source>
        <dbReference type="ARBA" id="ARBA00023136"/>
    </source>
</evidence>
<evidence type="ECO:0000313" key="6">
    <source>
        <dbReference type="EMBL" id="KAG4411951.1"/>
    </source>
</evidence>